<protein>
    <submittedName>
        <fullName evidence="2">Uncharacterized protein</fullName>
    </submittedName>
</protein>
<reference evidence="2" key="1">
    <citation type="submission" date="2017-02" db="UniProtKB">
        <authorList>
            <consortium name="WormBaseParasite"/>
        </authorList>
    </citation>
    <scope>IDENTIFICATION</scope>
</reference>
<evidence type="ECO:0000313" key="1">
    <source>
        <dbReference type="Proteomes" id="UP000036681"/>
    </source>
</evidence>
<name>A0A0M3HF12_ASCLU</name>
<accession>A0A0M3HF12</accession>
<dbReference type="WBParaSite" id="ALUE_0000010701-mRNA-1">
    <property type="protein sequence ID" value="ALUE_0000010701-mRNA-1"/>
    <property type="gene ID" value="ALUE_0000010701"/>
</dbReference>
<sequence length="35" mass="3921">MDSTNHLRGNMPLFSDLGLNSLLVKRPSHLRLSSI</sequence>
<keyword evidence="1" id="KW-1185">Reference proteome</keyword>
<evidence type="ECO:0000313" key="2">
    <source>
        <dbReference type="WBParaSite" id="ALUE_0000010701-mRNA-1"/>
    </source>
</evidence>
<dbReference type="Proteomes" id="UP000036681">
    <property type="component" value="Unplaced"/>
</dbReference>
<dbReference type="AlphaFoldDB" id="A0A0M3HF12"/>
<organism evidence="1 2">
    <name type="scientific">Ascaris lumbricoides</name>
    <name type="common">Giant roundworm</name>
    <dbReference type="NCBI Taxonomy" id="6252"/>
    <lineage>
        <taxon>Eukaryota</taxon>
        <taxon>Metazoa</taxon>
        <taxon>Ecdysozoa</taxon>
        <taxon>Nematoda</taxon>
        <taxon>Chromadorea</taxon>
        <taxon>Rhabditida</taxon>
        <taxon>Spirurina</taxon>
        <taxon>Ascaridomorpha</taxon>
        <taxon>Ascaridoidea</taxon>
        <taxon>Ascarididae</taxon>
        <taxon>Ascaris</taxon>
    </lineage>
</organism>
<proteinExistence type="predicted"/>